<keyword evidence="5" id="KW-1185">Reference proteome</keyword>
<dbReference type="GO" id="GO:0071555">
    <property type="term" value="P:cell wall organization"/>
    <property type="evidence" value="ECO:0007669"/>
    <property type="project" value="UniProtKB-UniRule"/>
</dbReference>
<dbReference type="Proteomes" id="UP000197277">
    <property type="component" value="Unassembled WGS sequence"/>
</dbReference>
<evidence type="ECO:0000313" key="4">
    <source>
        <dbReference type="EMBL" id="OWP63869.1"/>
    </source>
</evidence>
<gene>
    <name evidence="4" type="ORF">CDA63_06560</name>
</gene>
<dbReference type="GO" id="GO:0009252">
    <property type="term" value="P:peptidoglycan biosynthetic process"/>
    <property type="evidence" value="ECO:0007669"/>
    <property type="project" value="UniProtKB-KW"/>
</dbReference>
<evidence type="ECO:0000259" key="3">
    <source>
        <dbReference type="PROSITE" id="PS52029"/>
    </source>
</evidence>
<dbReference type="EMBL" id="NIRR01000007">
    <property type="protein sequence ID" value="OWP63869.1"/>
    <property type="molecule type" value="Genomic_DNA"/>
</dbReference>
<accession>A0A246FME9</accession>
<evidence type="ECO:0000313" key="5">
    <source>
        <dbReference type="Proteomes" id="UP000197277"/>
    </source>
</evidence>
<dbReference type="PANTHER" id="PTHR36699">
    <property type="entry name" value="LD-TRANSPEPTIDASE"/>
    <property type="match status" value="1"/>
</dbReference>
<name>A0A246FME9_9BACT</name>
<proteinExistence type="predicted"/>
<keyword evidence="1" id="KW-0573">Peptidoglycan synthesis</keyword>
<dbReference type="OrthoDB" id="9809748at2"/>
<dbReference type="AlphaFoldDB" id="A0A246FME9"/>
<dbReference type="PROSITE" id="PS52029">
    <property type="entry name" value="LD_TPASE"/>
    <property type="match status" value="1"/>
</dbReference>
<sequence>MRILLLPAVLLVTAPAACPATQHPQSDPAFRAEQLRYPRVREAYAQYQEPVRQLLRHHGLVPERLELFVRAFKIGRRVEVWGRNAGAGPFGLLRTFALAGTSGTLGPKRRAGDGQIPEGFYAINRFNPNSQYLLSLGLDYPNAADQLCIAPGLDPGDNIFVHGSNETIGCLPITDAGIRELYVLAVEARAAGQFSIPVHIFPFELTPDQLARRSASPHQAFWQELAPGYQYFETHHRLPTVTVAAAGAYVVH</sequence>
<organism evidence="4 5">
    <name type="scientific">Hymenobacter amundsenii</name>
    <dbReference type="NCBI Taxonomy" id="2006685"/>
    <lineage>
        <taxon>Bacteria</taxon>
        <taxon>Pseudomonadati</taxon>
        <taxon>Bacteroidota</taxon>
        <taxon>Cytophagia</taxon>
        <taxon>Cytophagales</taxon>
        <taxon>Hymenobacteraceae</taxon>
        <taxon>Hymenobacter</taxon>
    </lineage>
</organism>
<feature type="active site" description="Proton donor/acceptor" evidence="1">
    <location>
        <position position="162"/>
    </location>
</feature>
<comment type="caution">
    <text evidence="4">The sequence shown here is derived from an EMBL/GenBank/DDBJ whole genome shotgun (WGS) entry which is preliminary data.</text>
</comment>
<reference evidence="4 5" key="1">
    <citation type="submission" date="2017-06" db="EMBL/GenBank/DDBJ databases">
        <title>Hymenobacter amundsenii sp. nov. isolated from regoliths in Antarctica.</title>
        <authorList>
            <person name="Sedlacek I."/>
            <person name="Kralova S."/>
            <person name="Pantucek R."/>
            <person name="Svec P."/>
            <person name="Holochova P."/>
            <person name="Stankova E."/>
            <person name="Vrbovska V."/>
            <person name="Busse H.-J."/>
        </authorList>
    </citation>
    <scope>NUCLEOTIDE SEQUENCE [LARGE SCALE GENOMIC DNA]</scope>
    <source>
        <strain evidence="4 5">CCM 8682</strain>
    </source>
</reference>
<dbReference type="InterPro" id="IPR005490">
    <property type="entry name" value="LD_TPept_cat_dom"/>
</dbReference>
<dbReference type="GO" id="GO:0016740">
    <property type="term" value="F:transferase activity"/>
    <property type="evidence" value="ECO:0007669"/>
    <property type="project" value="InterPro"/>
</dbReference>
<feature type="domain" description="L,D-TPase catalytic" evidence="3">
    <location>
        <begin position="67"/>
        <end position="201"/>
    </location>
</feature>
<comment type="pathway">
    <text evidence="1">Cell wall biogenesis; peptidoglycan biosynthesis.</text>
</comment>
<dbReference type="PANTHER" id="PTHR36699:SF1">
    <property type="entry name" value="L,D-TRANSPEPTIDASE YAFK-RELATED"/>
    <property type="match status" value="1"/>
</dbReference>
<keyword evidence="1" id="KW-0133">Cell shape</keyword>
<feature type="chain" id="PRO_5013009707" description="L,D-TPase catalytic domain-containing protein" evidence="2">
    <location>
        <begin position="20"/>
        <end position="252"/>
    </location>
</feature>
<feature type="signal peptide" evidence="2">
    <location>
        <begin position="1"/>
        <end position="19"/>
    </location>
</feature>
<dbReference type="RefSeq" id="WP_126546757.1">
    <property type="nucleotide sequence ID" value="NZ_NIRR01000007.1"/>
</dbReference>
<protein>
    <recommendedName>
        <fullName evidence="3">L,D-TPase catalytic domain-containing protein</fullName>
    </recommendedName>
</protein>
<feature type="active site" description="Nucleophile" evidence="1">
    <location>
        <position position="170"/>
    </location>
</feature>
<keyword evidence="2" id="KW-0732">Signal</keyword>
<keyword evidence="1" id="KW-0961">Cell wall biogenesis/degradation</keyword>
<evidence type="ECO:0000256" key="2">
    <source>
        <dbReference type="SAM" id="SignalP"/>
    </source>
</evidence>
<evidence type="ECO:0000256" key="1">
    <source>
        <dbReference type="PROSITE-ProRule" id="PRU01373"/>
    </source>
</evidence>
<dbReference type="GO" id="GO:0008360">
    <property type="term" value="P:regulation of cell shape"/>
    <property type="evidence" value="ECO:0007669"/>
    <property type="project" value="UniProtKB-UniRule"/>
</dbReference>